<feature type="region of interest" description="Disordered" evidence="1">
    <location>
        <begin position="216"/>
        <end position="235"/>
    </location>
</feature>
<feature type="non-terminal residue" evidence="2">
    <location>
        <position position="1"/>
    </location>
</feature>
<feature type="region of interest" description="Disordered" evidence="1">
    <location>
        <begin position="185"/>
        <end position="211"/>
    </location>
</feature>
<gene>
    <name evidence="2" type="ORF">A6R68_05427</name>
</gene>
<dbReference type="OrthoDB" id="9682425at2759"/>
<accession>A0A1A6GID7</accession>
<dbReference type="PANTHER" id="PTHR21590">
    <property type="entry name" value="SEA DOMAIN-CONTAINING PROTEIN"/>
    <property type="match status" value="1"/>
</dbReference>
<proteinExistence type="predicted"/>
<protein>
    <submittedName>
        <fullName evidence="2">Uncharacterized protein</fullName>
    </submittedName>
</protein>
<feature type="region of interest" description="Disordered" evidence="1">
    <location>
        <begin position="1"/>
        <end position="40"/>
    </location>
</feature>
<dbReference type="InterPro" id="IPR024606">
    <property type="entry name" value="KIAA1549"/>
</dbReference>
<feature type="compositionally biased region" description="Basic and acidic residues" evidence="1">
    <location>
        <begin position="10"/>
        <end position="19"/>
    </location>
</feature>
<dbReference type="AlphaFoldDB" id="A0A1A6GID7"/>
<feature type="non-terminal residue" evidence="2">
    <location>
        <position position="308"/>
    </location>
</feature>
<evidence type="ECO:0000313" key="2">
    <source>
        <dbReference type="EMBL" id="OBS66033.1"/>
    </source>
</evidence>
<dbReference type="Pfam" id="PF12877">
    <property type="entry name" value="KIAA1549"/>
    <property type="match status" value="1"/>
</dbReference>
<feature type="compositionally biased region" description="Polar residues" evidence="1">
    <location>
        <begin position="31"/>
        <end position="40"/>
    </location>
</feature>
<sequence>TEPEIIEETNVDRVHEPRGYARSRQVKGHSETSTLSSQPSIDEVRQQMHMLLEEAFSLASAGHAGQSRHPEAYGSTQHLPYSEVVTSAPGTMTRPRAGVQWVPTYRPEMYQYSLPRPEDGESNTVPAVFAIPAANRPGFTGYFIPTPPSSYRSQAWMSYAGENELPSQWADSVPLPGYIEAYPRSRYQQSSPSRLPRQYSQPTNLHPSLEQAPIPSTAASQQSLTENEPPDTPLTNISTAALVKAIREEVAKLAKKQTDIWCNGISSTTHLHNSAYWRLTTEQWQTTSPAKLWGSWLQRASESSSEMR</sequence>
<evidence type="ECO:0000313" key="3">
    <source>
        <dbReference type="Proteomes" id="UP000092124"/>
    </source>
</evidence>
<name>A0A1A6GID7_NEOLE</name>
<dbReference type="STRING" id="56216.A0A1A6GID7"/>
<comment type="caution">
    <text evidence="2">The sequence shown here is derived from an EMBL/GenBank/DDBJ whole genome shotgun (WGS) entry which is preliminary data.</text>
</comment>
<evidence type="ECO:0000256" key="1">
    <source>
        <dbReference type="SAM" id="MobiDB-lite"/>
    </source>
</evidence>
<keyword evidence="3" id="KW-1185">Reference proteome</keyword>
<feature type="compositionally biased region" description="Polar residues" evidence="1">
    <location>
        <begin position="217"/>
        <end position="226"/>
    </location>
</feature>
<dbReference type="Proteomes" id="UP000092124">
    <property type="component" value="Unassembled WGS sequence"/>
</dbReference>
<organism evidence="2 3">
    <name type="scientific">Neotoma lepida</name>
    <name type="common">Desert woodrat</name>
    <dbReference type="NCBI Taxonomy" id="56216"/>
    <lineage>
        <taxon>Eukaryota</taxon>
        <taxon>Metazoa</taxon>
        <taxon>Chordata</taxon>
        <taxon>Craniata</taxon>
        <taxon>Vertebrata</taxon>
        <taxon>Euteleostomi</taxon>
        <taxon>Mammalia</taxon>
        <taxon>Eutheria</taxon>
        <taxon>Euarchontoglires</taxon>
        <taxon>Glires</taxon>
        <taxon>Rodentia</taxon>
        <taxon>Myomorpha</taxon>
        <taxon>Muroidea</taxon>
        <taxon>Cricetidae</taxon>
        <taxon>Neotominae</taxon>
        <taxon>Neotoma</taxon>
    </lineage>
</organism>
<feature type="compositionally biased region" description="Low complexity" evidence="1">
    <location>
        <begin position="185"/>
        <end position="202"/>
    </location>
</feature>
<reference evidence="2 3" key="1">
    <citation type="submission" date="2016-06" db="EMBL/GenBank/DDBJ databases">
        <title>The Draft Genome Sequence and Annotation of the Desert Woodrat Neotoma lepida.</title>
        <authorList>
            <person name="Campbell M."/>
            <person name="Oakeson K.F."/>
            <person name="Yandell M."/>
            <person name="Halpert J.R."/>
            <person name="Dearing D."/>
        </authorList>
    </citation>
    <scope>NUCLEOTIDE SEQUENCE [LARGE SCALE GENOMIC DNA]</scope>
    <source>
        <strain evidence="2">417</strain>
        <tissue evidence="2">Liver</tissue>
    </source>
</reference>
<dbReference type="PANTHER" id="PTHR21590:SF3">
    <property type="entry name" value="UPF0606 PROTEIN KIAA1549L"/>
    <property type="match status" value="1"/>
</dbReference>
<dbReference type="EMBL" id="LZPO01087636">
    <property type="protein sequence ID" value="OBS66033.1"/>
    <property type="molecule type" value="Genomic_DNA"/>
</dbReference>